<dbReference type="Proteomes" id="UP000814140">
    <property type="component" value="Unassembled WGS sequence"/>
</dbReference>
<dbReference type="EMBL" id="MU277410">
    <property type="protein sequence ID" value="KAI0054495.1"/>
    <property type="molecule type" value="Genomic_DNA"/>
</dbReference>
<keyword evidence="2" id="KW-1185">Reference proteome</keyword>
<sequence length="232" mass="25796">MKKEVGVQVCEVGGKEPSPTITLLDTDAEMQSTPLNKQGFHSRFIQDTAERIALRNHLETVICQAVTALDHSCGVASLLVHLHGESDSNFHSIPVSQELLSHHVIISISETLQRDTAFPPVMAEIKERVYMRIAPMFLRDWSIRGTASGLIYPAEPEQLEPVRGVERLSPHPRSLPQPVLDFLAQLGCSVDVLELIRDIIDDVGLSKYENSLMDIGFEQPIAHTLSRLMASR</sequence>
<reference evidence="1" key="2">
    <citation type="journal article" date="2022" name="New Phytol.">
        <title>Evolutionary transition to the ectomycorrhizal habit in the genomes of a hyperdiverse lineage of mushroom-forming fungi.</title>
        <authorList>
            <person name="Looney B."/>
            <person name="Miyauchi S."/>
            <person name="Morin E."/>
            <person name="Drula E."/>
            <person name="Courty P.E."/>
            <person name="Kohler A."/>
            <person name="Kuo A."/>
            <person name="LaButti K."/>
            <person name="Pangilinan J."/>
            <person name="Lipzen A."/>
            <person name="Riley R."/>
            <person name="Andreopoulos W."/>
            <person name="He G."/>
            <person name="Johnson J."/>
            <person name="Nolan M."/>
            <person name="Tritt A."/>
            <person name="Barry K.W."/>
            <person name="Grigoriev I.V."/>
            <person name="Nagy L.G."/>
            <person name="Hibbett D."/>
            <person name="Henrissat B."/>
            <person name="Matheny P.B."/>
            <person name="Labbe J."/>
            <person name="Martin F.M."/>
        </authorList>
    </citation>
    <scope>NUCLEOTIDE SEQUENCE</scope>
    <source>
        <strain evidence="1">HHB10654</strain>
    </source>
</reference>
<reference evidence="1" key="1">
    <citation type="submission" date="2021-03" db="EMBL/GenBank/DDBJ databases">
        <authorList>
            <consortium name="DOE Joint Genome Institute"/>
            <person name="Ahrendt S."/>
            <person name="Looney B.P."/>
            <person name="Miyauchi S."/>
            <person name="Morin E."/>
            <person name="Drula E."/>
            <person name="Courty P.E."/>
            <person name="Chicoki N."/>
            <person name="Fauchery L."/>
            <person name="Kohler A."/>
            <person name="Kuo A."/>
            <person name="Labutti K."/>
            <person name="Pangilinan J."/>
            <person name="Lipzen A."/>
            <person name="Riley R."/>
            <person name="Andreopoulos W."/>
            <person name="He G."/>
            <person name="Johnson J."/>
            <person name="Barry K.W."/>
            <person name="Grigoriev I.V."/>
            <person name="Nagy L."/>
            <person name="Hibbett D."/>
            <person name="Henrissat B."/>
            <person name="Matheny P.B."/>
            <person name="Labbe J."/>
            <person name="Martin F."/>
        </authorList>
    </citation>
    <scope>NUCLEOTIDE SEQUENCE</scope>
    <source>
        <strain evidence="1">HHB10654</strain>
    </source>
</reference>
<name>A0ACB8SF05_9AGAM</name>
<evidence type="ECO:0000313" key="2">
    <source>
        <dbReference type="Proteomes" id="UP000814140"/>
    </source>
</evidence>
<organism evidence="1 2">
    <name type="scientific">Artomyces pyxidatus</name>
    <dbReference type="NCBI Taxonomy" id="48021"/>
    <lineage>
        <taxon>Eukaryota</taxon>
        <taxon>Fungi</taxon>
        <taxon>Dikarya</taxon>
        <taxon>Basidiomycota</taxon>
        <taxon>Agaricomycotina</taxon>
        <taxon>Agaricomycetes</taxon>
        <taxon>Russulales</taxon>
        <taxon>Auriscalpiaceae</taxon>
        <taxon>Artomyces</taxon>
    </lineage>
</organism>
<protein>
    <submittedName>
        <fullName evidence="1">Uncharacterized protein</fullName>
    </submittedName>
</protein>
<comment type="caution">
    <text evidence="1">The sequence shown here is derived from an EMBL/GenBank/DDBJ whole genome shotgun (WGS) entry which is preliminary data.</text>
</comment>
<proteinExistence type="predicted"/>
<evidence type="ECO:0000313" key="1">
    <source>
        <dbReference type="EMBL" id="KAI0054495.1"/>
    </source>
</evidence>
<gene>
    <name evidence="1" type="ORF">BV25DRAFT_1922626</name>
</gene>
<accession>A0ACB8SF05</accession>